<name>A0ABV2KSG1_9HYPH</name>
<evidence type="ECO:0000313" key="3">
    <source>
        <dbReference type="Proteomes" id="UP001549143"/>
    </source>
</evidence>
<evidence type="ECO:0000313" key="2">
    <source>
        <dbReference type="EMBL" id="MET3663034.1"/>
    </source>
</evidence>
<dbReference type="Proteomes" id="UP001549143">
    <property type="component" value="Unassembled WGS sequence"/>
</dbReference>
<organism evidence="2 3">
    <name type="scientific">Aquamicrobium ahrensii</name>
    <dbReference type="NCBI Taxonomy" id="469551"/>
    <lineage>
        <taxon>Bacteria</taxon>
        <taxon>Pseudomonadati</taxon>
        <taxon>Pseudomonadota</taxon>
        <taxon>Alphaproteobacteria</taxon>
        <taxon>Hyphomicrobiales</taxon>
        <taxon>Phyllobacteriaceae</taxon>
        <taxon>Aquamicrobium</taxon>
    </lineage>
</organism>
<dbReference type="EMBL" id="JBEPMN010000018">
    <property type="protein sequence ID" value="MET3663034.1"/>
    <property type="molecule type" value="Genomic_DNA"/>
</dbReference>
<sequence length="187" mass="19854">MALDPNDDASLPRRIRFLPAFPGRPLGPLLTQALRSLARRRPEAFERLGEFSKAHFLIDPTDLPFVFHVVPDGDATTVRATGKSSTGKSGAAASDVVIRGPILLLLGILDGTLDGDALFFHRAISVSGRTEAVVALRNAIEDAELRPSDLLGFSGAAARLADSGILGGLSLARQIATGGHRRERTQP</sequence>
<feature type="domain" description="SCP2" evidence="1">
    <location>
        <begin position="39"/>
        <end position="140"/>
    </location>
</feature>
<evidence type="ECO:0000259" key="1">
    <source>
        <dbReference type="Pfam" id="PF02036"/>
    </source>
</evidence>
<dbReference type="Pfam" id="PF02036">
    <property type="entry name" value="SCP2"/>
    <property type="match status" value="1"/>
</dbReference>
<dbReference type="RefSeq" id="WP_354152864.1">
    <property type="nucleotide sequence ID" value="NZ_JBEPMN010000018.1"/>
</dbReference>
<reference evidence="2 3" key="1">
    <citation type="submission" date="2024-06" db="EMBL/GenBank/DDBJ databases">
        <title>Genomic Encyclopedia of Type Strains, Phase IV (KMG-IV): sequencing the most valuable type-strain genomes for metagenomic binning, comparative biology and taxonomic classification.</title>
        <authorList>
            <person name="Goeker M."/>
        </authorList>
    </citation>
    <scope>NUCLEOTIDE SEQUENCE [LARGE SCALE GENOMIC DNA]</scope>
    <source>
        <strain evidence="2 3">DSM 19730</strain>
    </source>
</reference>
<dbReference type="SUPFAM" id="SSF55718">
    <property type="entry name" value="SCP-like"/>
    <property type="match status" value="1"/>
</dbReference>
<gene>
    <name evidence="2" type="ORF">ABID44_003389</name>
</gene>
<accession>A0ABV2KSG1</accession>
<comment type="caution">
    <text evidence="2">The sequence shown here is derived from an EMBL/GenBank/DDBJ whole genome shotgun (WGS) entry which is preliminary data.</text>
</comment>
<proteinExistence type="predicted"/>
<dbReference type="InterPro" id="IPR003033">
    <property type="entry name" value="SCP2_sterol-bd_dom"/>
</dbReference>
<dbReference type="InterPro" id="IPR036527">
    <property type="entry name" value="SCP2_sterol-bd_dom_sf"/>
</dbReference>
<protein>
    <submittedName>
        <fullName evidence="2">Lipid carrier protein YhbT</fullName>
    </submittedName>
</protein>
<keyword evidence="3" id="KW-1185">Reference proteome</keyword>